<dbReference type="InterPro" id="IPR027417">
    <property type="entry name" value="P-loop_NTPase"/>
</dbReference>
<reference evidence="4 5" key="1">
    <citation type="submission" date="2019-06" db="EMBL/GenBank/DDBJ databases">
        <title>Quisquiliibacterium sp. nov., isolated from a maize field.</title>
        <authorList>
            <person name="Lin S.-Y."/>
            <person name="Tsai C.-F."/>
            <person name="Young C.-C."/>
        </authorList>
    </citation>
    <scope>NUCLEOTIDE SEQUENCE [LARGE SCALE GENOMIC DNA]</scope>
    <source>
        <strain evidence="4 5">CC-CFT501</strain>
    </source>
</reference>
<feature type="region of interest" description="Disordered" evidence="2">
    <location>
        <begin position="354"/>
        <end position="403"/>
    </location>
</feature>
<dbReference type="Proteomes" id="UP000321548">
    <property type="component" value="Unassembled WGS sequence"/>
</dbReference>
<dbReference type="PANTHER" id="PTHR30486">
    <property type="entry name" value="TWITCHING MOTILITY PROTEIN PILT"/>
    <property type="match status" value="1"/>
</dbReference>
<dbReference type="SMART" id="SM00382">
    <property type="entry name" value="AAA"/>
    <property type="match status" value="1"/>
</dbReference>
<organism evidence="4 5">
    <name type="scientific">Zeimonas arvi</name>
    <dbReference type="NCBI Taxonomy" id="2498847"/>
    <lineage>
        <taxon>Bacteria</taxon>
        <taxon>Pseudomonadati</taxon>
        <taxon>Pseudomonadota</taxon>
        <taxon>Betaproteobacteria</taxon>
        <taxon>Burkholderiales</taxon>
        <taxon>Burkholderiaceae</taxon>
        <taxon>Zeimonas</taxon>
    </lineage>
</organism>
<evidence type="ECO:0000313" key="4">
    <source>
        <dbReference type="EMBL" id="TXL67169.1"/>
    </source>
</evidence>
<dbReference type="GO" id="GO:0016887">
    <property type="term" value="F:ATP hydrolysis activity"/>
    <property type="evidence" value="ECO:0007669"/>
    <property type="project" value="InterPro"/>
</dbReference>
<feature type="compositionally biased region" description="Low complexity" evidence="2">
    <location>
        <begin position="363"/>
        <end position="386"/>
    </location>
</feature>
<evidence type="ECO:0000313" key="5">
    <source>
        <dbReference type="Proteomes" id="UP000321548"/>
    </source>
</evidence>
<comment type="caution">
    <text evidence="4">The sequence shown here is derived from an EMBL/GenBank/DDBJ whole genome shotgun (WGS) entry which is preliminary data.</text>
</comment>
<dbReference type="RefSeq" id="WP_147703418.1">
    <property type="nucleotide sequence ID" value="NZ_VDUY01000002.1"/>
</dbReference>
<proteinExistence type="inferred from homology"/>
<dbReference type="InterPro" id="IPR050921">
    <property type="entry name" value="T4SS_GSP_E_ATPase"/>
</dbReference>
<dbReference type="PANTHER" id="PTHR30486:SF12">
    <property type="entry name" value="TYPE IV PILUS ATPASE PILU"/>
    <property type="match status" value="1"/>
</dbReference>
<gene>
    <name evidence="4" type="ORF">FHP08_06025</name>
</gene>
<dbReference type="EMBL" id="VDUY01000002">
    <property type="protein sequence ID" value="TXL67169.1"/>
    <property type="molecule type" value="Genomic_DNA"/>
</dbReference>
<dbReference type="InterPro" id="IPR003593">
    <property type="entry name" value="AAA+_ATPase"/>
</dbReference>
<evidence type="ECO:0000259" key="3">
    <source>
        <dbReference type="PROSITE" id="PS00662"/>
    </source>
</evidence>
<dbReference type="OrthoDB" id="5790493at2"/>
<feature type="domain" description="Bacterial type II secretion system protein E" evidence="3">
    <location>
        <begin position="194"/>
        <end position="208"/>
    </location>
</feature>
<dbReference type="GO" id="GO:0005524">
    <property type="term" value="F:ATP binding"/>
    <property type="evidence" value="ECO:0007669"/>
    <property type="project" value="InterPro"/>
</dbReference>
<protein>
    <submittedName>
        <fullName evidence="4">PilT/PilU family type 4a pilus ATPase</fullName>
    </submittedName>
</protein>
<evidence type="ECO:0000256" key="2">
    <source>
        <dbReference type="SAM" id="MobiDB-lite"/>
    </source>
</evidence>
<keyword evidence="5" id="KW-1185">Reference proteome</keyword>
<name>A0A5C8P0N2_9BURK</name>
<evidence type="ECO:0000256" key="1">
    <source>
        <dbReference type="ARBA" id="ARBA00006611"/>
    </source>
</evidence>
<dbReference type="AlphaFoldDB" id="A0A5C8P0N2"/>
<dbReference type="InterPro" id="IPR001482">
    <property type="entry name" value="T2SS/T4SS_dom"/>
</dbReference>
<dbReference type="InterPro" id="IPR006321">
    <property type="entry name" value="PilT/PilU"/>
</dbReference>
<comment type="similarity">
    <text evidence="1">Belongs to the GSP E family.</text>
</comment>
<dbReference type="PROSITE" id="PS00662">
    <property type="entry name" value="T2SP_E"/>
    <property type="match status" value="1"/>
</dbReference>
<sequence>MAMMERLLRLMAEKKASDLFLSPGSPIQLKIDGATTQVNAQRLDAQMVASLMREIVEPRHWEAFENHNELNVGYGLDGVGSFRINVFRQRGTPASVIRYIPGEIPKLDTLGLPSMLGELIMEKRGLILVVGATGSGKSTTLASMLDHRNEHKSGHILTLEDPIEFAFRSKRSIVNQRQIGSDTESLEIALRNAMRQAPDCILIGEIRDTATMSAAMAYAQSGHLVLATLHANNANHALNRIVSFYTPENRRVLLSDLSATLKAVISQRLIRSKGEGRIPVVEVLLNTRHVAELIEQGRLTEVKEAIEKSMAAGSRTFDQELARMVREGLIGREDALANADSPTNLLWMLENDADDGARDRGKPAAAPQAGGAPAGRTGAGAQRGPAEPADADGPSFSEFLLNI</sequence>
<dbReference type="Gene3D" id="3.40.50.300">
    <property type="entry name" value="P-loop containing nucleotide triphosphate hydrolases"/>
    <property type="match status" value="1"/>
</dbReference>
<dbReference type="NCBIfam" id="TIGR01420">
    <property type="entry name" value="pilT_fam"/>
    <property type="match status" value="1"/>
</dbReference>
<dbReference type="Pfam" id="PF00437">
    <property type="entry name" value="T2SSE"/>
    <property type="match status" value="1"/>
</dbReference>
<dbReference type="SUPFAM" id="SSF52540">
    <property type="entry name" value="P-loop containing nucleoside triphosphate hydrolases"/>
    <property type="match status" value="1"/>
</dbReference>
<dbReference type="Gene3D" id="3.30.450.90">
    <property type="match status" value="1"/>
</dbReference>
<accession>A0A5C8P0N2</accession>
<dbReference type="CDD" id="cd01131">
    <property type="entry name" value="PilT"/>
    <property type="match status" value="1"/>
</dbReference>